<evidence type="ECO:0000256" key="1">
    <source>
        <dbReference type="SAM" id="MobiDB-lite"/>
    </source>
</evidence>
<feature type="region of interest" description="Disordered" evidence="1">
    <location>
        <begin position="1"/>
        <end position="35"/>
    </location>
</feature>
<name>A0AAC9PUK9_9PSEU</name>
<evidence type="ECO:0000313" key="2">
    <source>
        <dbReference type="EMBL" id="APU17794.1"/>
    </source>
</evidence>
<proteinExistence type="predicted"/>
<accession>A0AAC9PUK9</accession>
<sequence length="98" mass="10526">MGTGVPVPRDGRDEPMGRHRHDIGQPGRHHGRQADAVPVRDLLARAIRSGDALGLAWKDVDLDAGTGMVRPYVQSQFPTAVLPAVTAWPDDVDTGPAR</sequence>
<dbReference type="EMBL" id="CP016076">
    <property type="protein sequence ID" value="APU17794.1"/>
    <property type="molecule type" value="Genomic_DNA"/>
</dbReference>
<reference evidence="3" key="1">
    <citation type="submission" date="2016-06" db="EMBL/GenBank/DDBJ databases">
        <title>Complete genome sequence of Actinoalloteichus fjordicus DSM 46855 (=ADI127-17), type strain of the new species Actinoalloteichus fjordicus.</title>
        <authorList>
            <person name="Ruckert C."/>
            <person name="Nouioui I."/>
            <person name="Willmese J."/>
            <person name="van Wezel G."/>
            <person name="Klenk H.-P."/>
            <person name="Kalinowski J."/>
            <person name="Zotchev S.B."/>
        </authorList>
    </citation>
    <scope>NUCLEOTIDE SEQUENCE [LARGE SCALE GENOMIC DNA]</scope>
    <source>
        <strain evidence="3">ADI127-7</strain>
    </source>
</reference>
<dbReference type="KEGG" id="acad:UA74_29005"/>
<gene>
    <name evidence="2" type="ORF">UA74_29005</name>
</gene>
<keyword evidence="3" id="KW-1185">Reference proteome</keyword>
<evidence type="ECO:0000313" key="3">
    <source>
        <dbReference type="Proteomes" id="UP000185511"/>
    </source>
</evidence>
<protein>
    <submittedName>
        <fullName evidence="2">Uncharacterized protein</fullName>
    </submittedName>
</protein>
<dbReference type="Proteomes" id="UP000185511">
    <property type="component" value="Chromosome"/>
</dbReference>
<dbReference type="AlphaFoldDB" id="A0AAC9PUK9"/>
<dbReference type="RefSeq" id="WP_075743044.1">
    <property type="nucleotide sequence ID" value="NZ_CP016076.1"/>
</dbReference>
<organism evidence="2 3">
    <name type="scientific">Actinoalloteichus fjordicus</name>
    <dbReference type="NCBI Taxonomy" id="1612552"/>
    <lineage>
        <taxon>Bacteria</taxon>
        <taxon>Bacillati</taxon>
        <taxon>Actinomycetota</taxon>
        <taxon>Actinomycetes</taxon>
        <taxon>Pseudonocardiales</taxon>
        <taxon>Pseudonocardiaceae</taxon>
        <taxon>Actinoalloteichus</taxon>
    </lineage>
</organism>